<dbReference type="InterPro" id="IPR009875">
    <property type="entry name" value="PilZ_domain"/>
</dbReference>
<dbReference type="AlphaFoldDB" id="A0A848QQX3"/>
<feature type="domain" description="PilZ" evidence="1">
    <location>
        <begin position="113"/>
        <end position="192"/>
    </location>
</feature>
<protein>
    <submittedName>
        <fullName evidence="2">PilZ domain-containing protein</fullName>
    </submittedName>
</protein>
<reference evidence="2 3" key="1">
    <citation type="submission" date="2020-04" db="EMBL/GenBank/DDBJ databases">
        <authorList>
            <person name="Liu A."/>
        </authorList>
    </citation>
    <scope>NUCLEOTIDE SEQUENCE [LARGE SCALE GENOMIC DNA]</scope>
    <source>
        <strain evidence="2 3">RZ02</strain>
    </source>
</reference>
<accession>A0A848QQX3</accession>
<evidence type="ECO:0000259" key="1">
    <source>
        <dbReference type="Pfam" id="PF07238"/>
    </source>
</evidence>
<keyword evidence="3" id="KW-1185">Reference proteome</keyword>
<dbReference type="Gene3D" id="2.40.10.220">
    <property type="entry name" value="predicted glycosyltransferase like domains"/>
    <property type="match status" value="1"/>
</dbReference>
<organism evidence="2 3">
    <name type="scientific">Pontixanthobacter rizhaonensis</name>
    <dbReference type="NCBI Taxonomy" id="2730337"/>
    <lineage>
        <taxon>Bacteria</taxon>
        <taxon>Pseudomonadati</taxon>
        <taxon>Pseudomonadota</taxon>
        <taxon>Alphaproteobacteria</taxon>
        <taxon>Sphingomonadales</taxon>
        <taxon>Erythrobacteraceae</taxon>
        <taxon>Pontixanthobacter</taxon>
    </lineage>
</organism>
<sequence length="223" mass="24783">MHIARDHTPSEAETLDLEERRAPRFTLLIRTAKLIIEDRQYLCVVRDISMTGASIKSFHPVPEGKRTALEFPTGDVYPAEMVWQKDGEAGFQFHTPIDVEDIIMATGEYPKRDLRFDVELPLQIEGDSLPIPAQLANVSRQGGLIHCDTALAIGQPLRIKAPGLPDIEARVRWRKGQAYGLVLDTTFSLVDLAALIDRLHSRNARAAPNPACRQPAATARQST</sequence>
<comment type="caution">
    <text evidence="2">The sequence shown here is derived from an EMBL/GenBank/DDBJ whole genome shotgun (WGS) entry which is preliminary data.</text>
</comment>
<dbReference type="Pfam" id="PF07238">
    <property type="entry name" value="PilZ"/>
    <property type="match status" value="2"/>
</dbReference>
<dbReference type="Proteomes" id="UP000561181">
    <property type="component" value="Unassembled WGS sequence"/>
</dbReference>
<dbReference type="EMBL" id="JABCRE010000003">
    <property type="protein sequence ID" value="NMW32515.1"/>
    <property type="molecule type" value="Genomic_DNA"/>
</dbReference>
<proteinExistence type="predicted"/>
<name>A0A848QQX3_9SPHN</name>
<gene>
    <name evidence="2" type="ORF">HKD42_10620</name>
</gene>
<dbReference type="GO" id="GO:0035438">
    <property type="term" value="F:cyclic-di-GMP binding"/>
    <property type="evidence" value="ECO:0007669"/>
    <property type="project" value="InterPro"/>
</dbReference>
<dbReference type="SUPFAM" id="SSF141371">
    <property type="entry name" value="PilZ domain-like"/>
    <property type="match status" value="2"/>
</dbReference>
<feature type="domain" description="PilZ" evidence="1">
    <location>
        <begin position="19"/>
        <end position="101"/>
    </location>
</feature>
<evidence type="ECO:0000313" key="2">
    <source>
        <dbReference type="EMBL" id="NMW32515.1"/>
    </source>
</evidence>
<dbReference type="RefSeq" id="WP_170013173.1">
    <property type="nucleotide sequence ID" value="NZ_JABCRE010000003.1"/>
</dbReference>
<evidence type="ECO:0000313" key="3">
    <source>
        <dbReference type="Proteomes" id="UP000561181"/>
    </source>
</evidence>